<dbReference type="InterPro" id="IPR047021">
    <property type="entry name" value="REXO1/3/4-like"/>
</dbReference>
<evidence type="ECO:0000256" key="3">
    <source>
        <dbReference type="ARBA" id="ARBA00022722"/>
    </source>
</evidence>
<reference evidence="9 10" key="1">
    <citation type="submission" date="2014-02" db="EMBL/GenBank/DDBJ databases">
        <authorList>
            <person name="Sibley D."/>
            <person name="Venepally P."/>
            <person name="Karamycheva S."/>
            <person name="Hadjithomas M."/>
            <person name="Khan A."/>
            <person name="Brunk B."/>
            <person name="Roos D."/>
            <person name="Caler E."/>
            <person name="Lorenzi H."/>
        </authorList>
    </citation>
    <scope>NUCLEOTIDE SEQUENCE [LARGE SCALE GENOMIC DNA]</scope>
    <source>
        <strain evidence="9 10">GAB2-2007-GAL-DOM2</strain>
    </source>
</reference>
<dbReference type="GO" id="GO:0005634">
    <property type="term" value="C:nucleus"/>
    <property type="evidence" value="ECO:0007669"/>
    <property type="project" value="UniProtKB-SubCell"/>
</dbReference>
<dbReference type="PANTHER" id="PTHR12801">
    <property type="entry name" value="RNA EXONUCLEASE REXO1 / RECO3 FAMILY MEMBER-RELATED"/>
    <property type="match status" value="1"/>
</dbReference>
<keyword evidence="6" id="KW-0539">Nucleus</keyword>
<dbReference type="FunFam" id="3.30.420.10:FF:000031">
    <property type="entry name" value="RNA exonuclease 1"/>
    <property type="match status" value="1"/>
</dbReference>
<feature type="compositionally biased region" description="Polar residues" evidence="7">
    <location>
        <begin position="1278"/>
        <end position="1289"/>
    </location>
</feature>
<comment type="similarity">
    <text evidence="2">Belongs to the REXO1/REXO3 family.</text>
</comment>
<evidence type="ECO:0000256" key="7">
    <source>
        <dbReference type="SAM" id="MobiDB-lite"/>
    </source>
</evidence>
<evidence type="ECO:0000256" key="5">
    <source>
        <dbReference type="ARBA" id="ARBA00022839"/>
    </source>
</evidence>
<feature type="compositionally biased region" description="Basic and acidic residues" evidence="7">
    <location>
        <begin position="1160"/>
        <end position="1171"/>
    </location>
</feature>
<feature type="region of interest" description="Disordered" evidence="7">
    <location>
        <begin position="312"/>
        <end position="370"/>
    </location>
</feature>
<feature type="compositionally biased region" description="Basic and acidic residues" evidence="7">
    <location>
        <begin position="83"/>
        <end position="94"/>
    </location>
</feature>
<dbReference type="InterPro" id="IPR036397">
    <property type="entry name" value="RNaseH_sf"/>
</dbReference>
<feature type="compositionally biased region" description="Basic and acidic residues" evidence="7">
    <location>
        <begin position="1142"/>
        <end position="1151"/>
    </location>
</feature>
<protein>
    <submittedName>
        <fullName evidence="9">Exonuclease</fullName>
        <ecNumber evidence="9">3.1.13.4</ecNumber>
    </submittedName>
</protein>
<dbReference type="GO" id="GO:0010629">
    <property type="term" value="P:negative regulation of gene expression"/>
    <property type="evidence" value="ECO:0007669"/>
    <property type="project" value="UniProtKB-ARBA"/>
</dbReference>
<dbReference type="InterPro" id="IPR013520">
    <property type="entry name" value="Ribonucl_H"/>
</dbReference>
<gene>
    <name evidence="9" type="ORF">TGDOM2_237020</name>
</gene>
<dbReference type="PANTHER" id="PTHR12801:SF115">
    <property type="entry name" value="FI18136P1-RELATED"/>
    <property type="match status" value="1"/>
</dbReference>
<sequence length="1444" mass="157141">MRALKRHRSRRSTPNENCPDAPSPHLSASDSMATSELPPSKRALGRDDKPSPPRSQPKKWSSGRDELTTEADKSCFSVQPSHTEMRESVTKTDLRVSQTWLPSGSAATSRDHGLPGSAIESNASLRNDTERGRGARNLCSYENTAGCRAGQCARPGGDASISAGEGELAWQTVKPKKQQRPSVSISRQKGQQRPDIDSLHQFLRWLVWQKFSGGPAASGNKARRHPDASGSCGALEKSPPWLRITQPHLVGAVVVAVLPYVDLAVLRFLQLEGRDRLAELLDQVVETRRQAWRKAREEEVCRYKTELRAEATTQGGDVSGGGEKFPGIAFSDPSEGTPCASASGSDSLKLSHDGEGQTEELEEANDSDMLLDRRGRSRLLPNGYSSLLQFLASPSGPKIPTRFIRVESGQHCSIVRSCFSSLVDARTFRDVDVTHLKTAANYDPSYYLLTLDEMKSNNFPLPEMSGNFPTGYTSIHAHLVYPPTWDGRVGSCTVESTIPSTACSRLPPSGRDAFSPSSASSSAAASCAPQSSAGPSSVAPVSVEQFFALDCEMVLTKLGTEVGRVSVIDSNGTALLDVFVRPKGPIIDYLTRFSGLEERHLASAELSLEDVHRRLSQILPPEAVLVGHSLENDLHALKLVHLRCIDTSILYPHAILGLKNSLKRLVNCFLPEQKLRRERGHDSLEDARATLNLAKLKVQRGPEFGVLSKQYEPLGRALRAVASRALRCQQQTREDISPNERLSSGCELSLSCGQPDAFPPSTNTASMKKSGSREKPEMCVPMEVDRIVTTVSPNTAVSRHRAEANNSGHFSADRHLVSREVSSSSKSCNHTDLTNARACDSNLCQPAKSEDPRLNLILVDSFLHPCTEAFRGTRVFLEKNDEDVVKTCLRALNVSRKQPMLRDTSLVDGAKVSGRSQNLRAVPCGNTQLIPDTSDQRAESHIPHVGKVNAALGECEATARSNARRGDRRSVLSSESLSVGQKSVATPRGEVVARPEAPAQSSVCEERERRSSQRGGSDREGRQCCLQESQQRDTFFPIGVCVLRSYQRMCNRTAGIPRAHLYAFNRRAQNILRLQQKLRTNCVVRRHSETLQHLDGRWGVNNVASRAENGARGNGNACTDDVASGACTEVPTETEGAFDVHVEGQRRENPARIKGSSGKIDSDRDLSRESETSDDGDEAAQVDEKDILRTCGYGLTQNPQLLFPSVCRKDALSALLELDDLLFTLLAGLRQNDLLILVSPCGNAARYLSLAALRSALSSGLGGTQRSNPAEAEVRHGSSVSDGTNSDGSPSHPYGKMCTGACEATQTTLLQSQAIDQEFLTEQRAPVKTSTALESVYQLDNAFPDINSSGNGTFPELTWTSSMERELEKARGTGGNTTFPVKRTSSKRLRLIGPSTNGFFDAERDCTTAHVESRRNNQQQGDASLSPNVPAYGLVSLRDIVAAT</sequence>
<dbReference type="SMART" id="SM00479">
    <property type="entry name" value="EXOIII"/>
    <property type="match status" value="1"/>
</dbReference>
<evidence type="ECO:0000313" key="9">
    <source>
        <dbReference type="EMBL" id="KFG31788.1"/>
    </source>
</evidence>
<evidence type="ECO:0000313" key="10">
    <source>
        <dbReference type="Proteomes" id="UP000028837"/>
    </source>
</evidence>
<feature type="region of interest" description="Disordered" evidence="7">
    <location>
        <begin position="1142"/>
        <end position="1181"/>
    </location>
</feature>
<comment type="caution">
    <text evidence="9">The sequence shown here is derived from an EMBL/GenBank/DDBJ whole genome shotgun (WGS) entry which is preliminary data.</text>
</comment>
<feature type="region of interest" description="Disordered" evidence="7">
    <location>
        <begin position="757"/>
        <end position="776"/>
    </location>
</feature>
<evidence type="ECO:0000256" key="1">
    <source>
        <dbReference type="ARBA" id="ARBA00004123"/>
    </source>
</evidence>
<feature type="compositionally biased region" description="Polar residues" evidence="7">
    <location>
        <begin position="760"/>
        <end position="769"/>
    </location>
</feature>
<evidence type="ECO:0000256" key="4">
    <source>
        <dbReference type="ARBA" id="ARBA00022801"/>
    </source>
</evidence>
<feature type="domain" description="Exonuclease" evidence="8">
    <location>
        <begin position="545"/>
        <end position="703"/>
    </location>
</feature>
<dbReference type="CDD" id="cd06145">
    <property type="entry name" value="REX1_like"/>
    <property type="match status" value="1"/>
</dbReference>
<evidence type="ECO:0000256" key="2">
    <source>
        <dbReference type="ARBA" id="ARBA00006357"/>
    </source>
</evidence>
<dbReference type="EC" id="3.1.13.4" evidence="9"/>
<dbReference type="Proteomes" id="UP000028837">
    <property type="component" value="Unassembled WGS sequence"/>
</dbReference>
<dbReference type="GO" id="GO:0003676">
    <property type="term" value="F:nucleic acid binding"/>
    <property type="evidence" value="ECO:0007669"/>
    <property type="project" value="InterPro"/>
</dbReference>
<dbReference type="InterPro" id="IPR034922">
    <property type="entry name" value="REX1-like_exo"/>
</dbReference>
<dbReference type="Pfam" id="PF00929">
    <property type="entry name" value="RNase_T"/>
    <property type="match status" value="1"/>
</dbReference>
<dbReference type="Gene3D" id="3.30.420.10">
    <property type="entry name" value="Ribonuclease H-like superfamily/Ribonuclease H"/>
    <property type="match status" value="1"/>
</dbReference>
<feature type="region of interest" description="Disordered" evidence="7">
    <location>
        <begin position="172"/>
        <end position="194"/>
    </location>
</feature>
<proteinExistence type="inferred from homology"/>
<dbReference type="InterPro" id="IPR012337">
    <property type="entry name" value="RNaseH-like_sf"/>
</dbReference>
<feature type="region of interest" description="Disordered" evidence="7">
    <location>
        <begin position="103"/>
        <end position="122"/>
    </location>
</feature>
<feature type="region of interest" description="Disordered" evidence="7">
    <location>
        <begin position="959"/>
        <end position="1023"/>
    </location>
</feature>
<feature type="compositionally biased region" description="Acidic residues" evidence="7">
    <location>
        <begin position="356"/>
        <end position="366"/>
    </location>
</feature>
<comment type="subcellular location">
    <subcellularLocation>
        <location evidence="1">Nucleus</location>
    </subcellularLocation>
</comment>
<keyword evidence="3" id="KW-0540">Nuclease</keyword>
<feature type="compositionally biased region" description="Acidic residues" evidence="7">
    <location>
        <begin position="1172"/>
        <end position="1181"/>
    </location>
</feature>
<dbReference type="VEuPathDB" id="ToxoDB:TGDOM2_237020"/>
<organism evidence="9 10">
    <name type="scientific">Toxoplasma gondii GAB2-2007-GAL-DOM2</name>
    <dbReference type="NCBI Taxonomy" id="1130820"/>
    <lineage>
        <taxon>Eukaryota</taxon>
        <taxon>Sar</taxon>
        <taxon>Alveolata</taxon>
        <taxon>Apicomplexa</taxon>
        <taxon>Conoidasida</taxon>
        <taxon>Coccidia</taxon>
        <taxon>Eucoccidiorida</taxon>
        <taxon>Eimeriorina</taxon>
        <taxon>Sarcocystidae</taxon>
        <taxon>Toxoplasma</taxon>
    </lineage>
</organism>
<feature type="region of interest" description="Disordered" evidence="7">
    <location>
        <begin position="1261"/>
        <end position="1292"/>
    </location>
</feature>
<keyword evidence="4 9" id="KW-0378">Hydrolase</keyword>
<evidence type="ECO:0000256" key="6">
    <source>
        <dbReference type="ARBA" id="ARBA00023242"/>
    </source>
</evidence>
<accession>A0A086JI20</accession>
<feature type="compositionally biased region" description="Basic and acidic residues" evidence="7">
    <location>
        <begin position="62"/>
        <end position="73"/>
    </location>
</feature>
<feature type="compositionally biased region" description="Basic and acidic residues" evidence="7">
    <location>
        <begin position="1004"/>
        <end position="1022"/>
    </location>
</feature>
<feature type="region of interest" description="Disordered" evidence="7">
    <location>
        <begin position="1"/>
        <end position="96"/>
    </location>
</feature>
<feature type="compositionally biased region" description="Basic residues" evidence="7">
    <location>
        <begin position="1"/>
        <end position="11"/>
    </location>
</feature>
<dbReference type="EMBL" id="AHZU02001490">
    <property type="protein sequence ID" value="KFG31788.1"/>
    <property type="molecule type" value="Genomic_DNA"/>
</dbReference>
<evidence type="ECO:0000259" key="8">
    <source>
        <dbReference type="SMART" id="SM00479"/>
    </source>
</evidence>
<dbReference type="SUPFAM" id="SSF53098">
    <property type="entry name" value="Ribonuclease H-like"/>
    <property type="match status" value="1"/>
</dbReference>
<feature type="compositionally biased region" description="Polar residues" evidence="7">
    <location>
        <begin position="180"/>
        <end position="191"/>
    </location>
</feature>
<name>A0A086JI20_TOXGO</name>
<dbReference type="GO" id="GO:0004535">
    <property type="term" value="F:poly(A)-specific ribonuclease activity"/>
    <property type="evidence" value="ECO:0007669"/>
    <property type="project" value="UniProtKB-EC"/>
</dbReference>
<dbReference type="OrthoDB" id="8191639at2759"/>
<keyword evidence="5 9" id="KW-0269">Exonuclease</keyword>